<organism evidence="1 2">
    <name type="scientific">Halopseudomonas salina</name>
    <dbReference type="NCBI Taxonomy" id="1323744"/>
    <lineage>
        <taxon>Bacteria</taxon>
        <taxon>Pseudomonadati</taxon>
        <taxon>Pseudomonadota</taxon>
        <taxon>Gammaproteobacteria</taxon>
        <taxon>Pseudomonadales</taxon>
        <taxon>Pseudomonadaceae</taxon>
        <taxon>Halopseudomonas</taxon>
    </lineage>
</organism>
<proteinExistence type="predicted"/>
<protein>
    <submittedName>
        <fullName evidence="1">Uncharacterized protein</fullName>
    </submittedName>
</protein>
<dbReference type="EMBL" id="BMFF01000004">
    <property type="protein sequence ID" value="GGD04552.1"/>
    <property type="molecule type" value="Genomic_DNA"/>
</dbReference>
<dbReference type="Proteomes" id="UP000638188">
    <property type="component" value="Unassembled WGS sequence"/>
</dbReference>
<comment type="caution">
    <text evidence="1">The sequence shown here is derived from an EMBL/GenBank/DDBJ whole genome shotgun (WGS) entry which is preliminary data.</text>
</comment>
<accession>A0ABQ1PUU8</accession>
<gene>
    <name evidence="1" type="ORF">GCM10007418_24530</name>
</gene>
<evidence type="ECO:0000313" key="1">
    <source>
        <dbReference type="EMBL" id="GGD04552.1"/>
    </source>
</evidence>
<name>A0ABQ1PUU8_9GAMM</name>
<evidence type="ECO:0000313" key="2">
    <source>
        <dbReference type="Proteomes" id="UP000638188"/>
    </source>
</evidence>
<keyword evidence="2" id="KW-1185">Reference proteome</keyword>
<sequence>MESVKRTLQIGGIEVEAWYSSEPPDGYMYSIDIAPQSEEKLYKKFHLMRLRNVSPTELPESCSIVFQSPRSEFKRVDFVKINKKQGRCELEIILCIDFRDWEMKESVPSFVDRYCDALKNRLPGAPRPTRLETLPLR</sequence>
<reference evidence="2" key="1">
    <citation type="journal article" date="2019" name="Int. J. Syst. Evol. Microbiol.">
        <title>The Global Catalogue of Microorganisms (GCM) 10K type strain sequencing project: providing services to taxonomists for standard genome sequencing and annotation.</title>
        <authorList>
            <consortium name="The Broad Institute Genomics Platform"/>
            <consortium name="The Broad Institute Genome Sequencing Center for Infectious Disease"/>
            <person name="Wu L."/>
            <person name="Ma J."/>
        </authorList>
    </citation>
    <scope>NUCLEOTIDE SEQUENCE [LARGE SCALE GENOMIC DNA]</scope>
    <source>
        <strain evidence="2">CGMCC 1.12482</strain>
    </source>
</reference>